<feature type="compositionally biased region" description="Basic and acidic residues" evidence="4">
    <location>
        <begin position="118"/>
        <end position="130"/>
    </location>
</feature>
<feature type="compositionally biased region" description="Basic residues" evidence="4">
    <location>
        <begin position="131"/>
        <end position="140"/>
    </location>
</feature>
<keyword evidence="6" id="KW-1185">Reference proteome</keyword>
<dbReference type="PANTHER" id="PTHR12241">
    <property type="entry name" value="TUBULIN POLYGLUTAMYLASE"/>
    <property type="match status" value="1"/>
</dbReference>
<evidence type="ECO:0000256" key="3">
    <source>
        <dbReference type="ARBA" id="ARBA00022840"/>
    </source>
</evidence>
<gene>
    <name evidence="5" type="ORF">ODALV1_LOCUS800</name>
</gene>
<proteinExistence type="predicted"/>
<feature type="compositionally biased region" description="Basic residues" evidence="4">
    <location>
        <begin position="1043"/>
        <end position="1056"/>
    </location>
</feature>
<feature type="region of interest" description="Disordered" evidence="4">
    <location>
        <begin position="905"/>
        <end position="933"/>
    </location>
</feature>
<organism evidence="5 6">
    <name type="scientific">Orchesella dallaii</name>
    <dbReference type="NCBI Taxonomy" id="48710"/>
    <lineage>
        <taxon>Eukaryota</taxon>
        <taxon>Metazoa</taxon>
        <taxon>Ecdysozoa</taxon>
        <taxon>Arthropoda</taxon>
        <taxon>Hexapoda</taxon>
        <taxon>Collembola</taxon>
        <taxon>Entomobryomorpha</taxon>
        <taxon>Entomobryoidea</taxon>
        <taxon>Orchesellidae</taxon>
        <taxon>Orchesellinae</taxon>
        <taxon>Orchesella</taxon>
    </lineage>
</organism>
<evidence type="ECO:0000256" key="4">
    <source>
        <dbReference type="SAM" id="MobiDB-lite"/>
    </source>
</evidence>
<sequence>MAMRKHLLPSSPLPVITTPSNLLSYLLPLRDEVTESSSQDDDPVLAATFRSAWPGGYDRPLETLEDYQRLMADTKRVKSSPGTASTNDDDDSITHTYEILNGYLISNLDNSDVEDDGSDKSQTKQEEGKKGGKGKGKKNISNKNSGLTNSSSINNNYKPIILSNFNDDENNGESNGLPSFDNGGYMRNYGSVFEQIRELPCVSSLFQPHKMPDSTSSTSSKNKAAVADSKCQELEQYTNQVLSLTEQRNKNYQLVTAWTDEGRYSRVQAMTIACTLYNSKVTDAEIRADLTPKEKFAYKRFCLEIEDKLQSVSEGERMSERTLKKVWHLYALYLKALSEEIWDEGAAKSDVTSRAIAYLVKRAVAGPEASKAHSIPEKDWNWKGLDGNNTKLSTLNSLKPIDPAESKNPVLAKYLSDPICGFLIVYGRYVGSGKVQSVDKLRKLSFNRLSEDFFEKIVEPPLTIDIDAFVLQQQFYATRNKNRQKSKLSRSCEGKLALSAKPSTTILFNGKKQSKGGGKEQIDQRMDDFEDNAMDGDQPLELRSIQRKLQMMDGKKRICLVGCRYDVLPQVAKEMGFDVVSETDLWNINWSDSPLAPQKIMDMRRIQDTHSVFWGMNAPIQKTNHFPGMYEICRKDRLGRNLNRLKKLFPQDYNFFPPTWDLPTEHADLVSFGRKRKNATYIIKPESGCQGKGIFLIRDLKTVNVFAKCVCQLYVPHPFLIDGYKFDQRIYVLITCVDPLRLYIYDEGIARFATVKYNVPSDENLDVVFMHLTNYSLNKFSESYVPEGDGSKRKLSSIYKWMRENGFDVERLTKSIDDIVVKTLLCASPTLQHNYRTSFPKRDRGCSCFEVLGFDILMDRHLQPILLEVNHSPSFNLDLPVDADVKRELLKDLLKMVYLGDEPGMQTEQPVKRKGKMKLRSESTPPSTPPPQYIKGLPTALHKQFQHEISHRGKFRLIYTADRPGKYAKFLDESYCGYMTQDGLVKKRVGHVVFSTENDKDERQTNSSLKMTKTGQVYLETRVVTPPIPQLQKFREIPESNKNTKHKSGSKHRSRHTSNSNNIGNRSRHRSSSQQDYEQMEKRDKKGKAVT</sequence>
<evidence type="ECO:0000313" key="6">
    <source>
        <dbReference type="Proteomes" id="UP001642540"/>
    </source>
</evidence>
<protein>
    <recommendedName>
        <fullName evidence="7">Tubulin polyglutamylase TTLL6</fullName>
    </recommendedName>
</protein>
<feature type="region of interest" description="Disordered" evidence="4">
    <location>
        <begin position="108"/>
        <end position="153"/>
    </location>
</feature>
<accession>A0ABP1PJR4</accession>
<dbReference type="Proteomes" id="UP001642540">
    <property type="component" value="Unassembled WGS sequence"/>
</dbReference>
<dbReference type="PANTHER" id="PTHR12241:SF161">
    <property type="entry name" value="TUBULIN POLYGLUTAMYLASE TTLL6"/>
    <property type="match status" value="1"/>
</dbReference>
<feature type="compositionally biased region" description="Polar residues" evidence="4">
    <location>
        <begin position="141"/>
        <end position="153"/>
    </location>
</feature>
<evidence type="ECO:0000256" key="1">
    <source>
        <dbReference type="ARBA" id="ARBA00022598"/>
    </source>
</evidence>
<feature type="region of interest" description="Disordered" evidence="4">
    <location>
        <begin position="73"/>
        <end position="93"/>
    </location>
</feature>
<dbReference type="Pfam" id="PF03133">
    <property type="entry name" value="TTL"/>
    <property type="match status" value="1"/>
</dbReference>
<evidence type="ECO:0008006" key="7">
    <source>
        <dbReference type="Google" id="ProtNLM"/>
    </source>
</evidence>
<evidence type="ECO:0000313" key="5">
    <source>
        <dbReference type="EMBL" id="CAL8069500.1"/>
    </source>
</evidence>
<name>A0ABP1PJR4_9HEXA</name>
<evidence type="ECO:0000256" key="2">
    <source>
        <dbReference type="ARBA" id="ARBA00022741"/>
    </source>
</evidence>
<reference evidence="5 6" key="1">
    <citation type="submission" date="2024-08" db="EMBL/GenBank/DDBJ databases">
        <authorList>
            <person name="Cucini C."/>
            <person name="Frati F."/>
        </authorList>
    </citation>
    <scope>NUCLEOTIDE SEQUENCE [LARGE SCALE GENOMIC DNA]</scope>
</reference>
<dbReference type="Gene3D" id="3.30.470.20">
    <property type="entry name" value="ATP-grasp fold, B domain"/>
    <property type="match status" value="1"/>
</dbReference>
<comment type="caution">
    <text evidence="5">The sequence shown here is derived from an EMBL/GenBank/DDBJ whole genome shotgun (WGS) entry which is preliminary data.</text>
</comment>
<keyword evidence="2" id="KW-0547">Nucleotide-binding</keyword>
<dbReference type="InterPro" id="IPR004344">
    <property type="entry name" value="TTL/TTLL_fam"/>
</dbReference>
<dbReference type="SUPFAM" id="SSF56059">
    <property type="entry name" value="Glutathione synthetase ATP-binding domain-like"/>
    <property type="match status" value="1"/>
</dbReference>
<keyword evidence="3" id="KW-0067">ATP-binding</keyword>
<dbReference type="PROSITE" id="PS51221">
    <property type="entry name" value="TTL"/>
    <property type="match status" value="1"/>
</dbReference>
<dbReference type="EMBL" id="CAXLJM020000004">
    <property type="protein sequence ID" value="CAL8069500.1"/>
    <property type="molecule type" value="Genomic_DNA"/>
</dbReference>
<feature type="region of interest" description="Disordered" evidence="4">
    <location>
        <begin position="1029"/>
        <end position="1091"/>
    </location>
</feature>
<keyword evidence="1" id="KW-0436">Ligase</keyword>